<dbReference type="Gene3D" id="1.20.5.170">
    <property type="match status" value="1"/>
</dbReference>
<feature type="domain" description="BZIP" evidence="2">
    <location>
        <begin position="49"/>
        <end position="63"/>
    </location>
</feature>
<comment type="caution">
    <text evidence="3">The sequence shown here is derived from an EMBL/GenBank/DDBJ whole genome shotgun (WGS) entry which is preliminary data.</text>
</comment>
<feature type="region of interest" description="Disordered" evidence="1">
    <location>
        <begin position="150"/>
        <end position="235"/>
    </location>
</feature>
<reference evidence="3" key="1">
    <citation type="submission" date="2021-03" db="EMBL/GenBank/DDBJ databases">
        <title>Evolutionary innovations through gain and loss of genes in the ectomycorrhizal Boletales.</title>
        <authorList>
            <person name="Wu G."/>
            <person name="Miyauchi S."/>
            <person name="Morin E."/>
            <person name="Yang Z.-L."/>
            <person name="Xu J."/>
            <person name="Martin F.M."/>
        </authorList>
    </citation>
    <scope>NUCLEOTIDE SEQUENCE</scope>
    <source>
        <strain evidence="3">BR01</strain>
    </source>
</reference>
<accession>A0A8I2YSC2</accession>
<evidence type="ECO:0000313" key="3">
    <source>
        <dbReference type="EMBL" id="KAG6378444.1"/>
    </source>
</evidence>
<proteinExistence type="predicted"/>
<dbReference type="OrthoDB" id="2245989at2759"/>
<feature type="compositionally biased region" description="Pro residues" evidence="1">
    <location>
        <begin position="217"/>
        <end position="226"/>
    </location>
</feature>
<name>A0A8I2YSC2_9AGAM</name>
<dbReference type="GO" id="GO:0003700">
    <property type="term" value="F:DNA-binding transcription factor activity"/>
    <property type="evidence" value="ECO:0007669"/>
    <property type="project" value="InterPro"/>
</dbReference>
<keyword evidence="4" id="KW-1185">Reference proteome</keyword>
<dbReference type="InterPro" id="IPR004827">
    <property type="entry name" value="bZIP"/>
</dbReference>
<feature type="region of interest" description="Disordered" evidence="1">
    <location>
        <begin position="1"/>
        <end position="56"/>
    </location>
</feature>
<dbReference type="Pfam" id="PF00170">
    <property type="entry name" value="bZIP_1"/>
    <property type="match status" value="1"/>
</dbReference>
<evidence type="ECO:0000256" key="1">
    <source>
        <dbReference type="SAM" id="MobiDB-lite"/>
    </source>
</evidence>
<protein>
    <recommendedName>
        <fullName evidence="2">BZIP domain-containing protein</fullName>
    </recommendedName>
</protein>
<dbReference type="Proteomes" id="UP000683000">
    <property type="component" value="Unassembled WGS sequence"/>
</dbReference>
<feature type="compositionally biased region" description="Polar residues" evidence="1">
    <location>
        <begin position="156"/>
        <end position="165"/>
    </location>
</feature>
<dbReference type="InterPro" id="IPR046347">
    <property type="entry name" value="bZIP_sf"/>
</dbReference>
<evidence type="ECO:0000259" key="2">
    <source>
        <dbReference type="PROSITE" id="PS00036"/>
    </source>
</evidence>
<dbReference type="PANTHER" id="PTHR38116">
    <property type="entry name" value="CHROMOSOME 7, WHOLE GENOME SHOTGUN SEQUENCE"/>
    <property type="match status" value="1"/>
</dbReference>
<sequence length="461" mass="51573">MPDDTTRSLSGEADFDSDNDFQSPGEQDTRSVGPGKPGRKKNPNSQAARRDQNRIAQREFRLRKQQRIRDLEARVELLSGSQDEAFTDMRAILKDLMVENITLRNLLKTVSGFIAEGSGGMIQKLGFEMHEWTAFLDKAETDTAWESFQARKNAKKTSQSSNAMSSMLGAQPSTSKRPLEDDAPSSNHLKKSKTLSGDNSMERPDSYHLLMPMSSTVPPPPPPAPSMYPSTARSPQENLFSEVLRNGHASSPVFMGPTPSGTPAHYTSPSTSSTYSSYMPPMGIGVDQGMNSLPYPPNKNEAVASQQRILPTTQNDEPEDDEAALLELRDPKKIEAFKLIKYHLENYMRNSAYCLPSSLRPTLVQSVIDRIVHPGLRDRIILLRGQFSLADCLFDYKKAIKLHGDDVLAHSNWELPEWWLRKYSYLIESTTLSICNRWRRERGESELTMSDIGAQGDSPTS</sequence>
<dbReference type="EMBL" id="JAGFBS010000006">
    <property type="protein sequence ID" value="KAG6378444.1"/>
    <property type="molecule type" value="Genomic_DNA"/>
</dbReference>
<evidence type="ECO:0000313" key="4">
    <source>
        <dbReference type="Proteomes" id="UP000683000"/>
    </source>
</evidence>
<dbReference type="AlphaFoldDB" id="A0A8I2YSC2"/>
<gene>
    <name evidence="3" type="ORF">JVT61DRAFT_12699</name>
</gene>
<dbReference type="PANTHER" id="PTHR38116:SF9">
    <property type="entry name" value="BZIP DOMAIN-CONTAINING PROTEIN"/>
    <property type="match status" value="1"/>
</dbReference>
<dbReference type="PROSITE" id="PS00036">
    <property type="entry name" value="BZIP_BASIC"/>
    <property type="match status" value="1"/>
</dbReference>
<organism evidence="3 4">
    <name type="scientific">Boletus reticuloceps</name>
    <dbReference type="NCBI Taxonomy" id="495285"/>
    <lineage>
        <taxon>Eukaryota</taxon>
        <taxon>Fungi</taxon>
        <taxon>Dikarya</taxon>
        <taxon>Basidiomycota</taxon>
        <taxon>Agaricomycotina</taxon>
        <taxon>Agaricomycetes</taxon>
        <taxon>Agaricomycetidae</taxon>
        <taxon>Boletales</taxon>
        <taxon>Boletineae</taxon>
        <taxon>Boletaceae</taxon>
        <taxon>Boletoideae</taxon>
        <taxon>Boletus</taxon>
    </lineage>
</organism>
<dbReference type="SUPFAM" id="SSF57959">
    <property type="entry name" value="Leucine zipper domain"/>
    <property type="match status" value="1"/>
</dbReference>
<dbReference type="SMART" id="SM00338">
    <property type="entry name" value="BRLZ"/>
    <property type="match status" value="1"/>
</dbReference>
<dbReference type="CDD" id="cd14688">
    <property type="entry name" value="bZIP_YAP"/>
    <property type="match status" value="1"/>
</dbReference>